<comment type="pathway">
    <text evidence="2">Cell wall biogenesis; peptidoglycan biosynthesis.</text>
</comment>
<evidence type="ECO:0000313" key="20">
    <source>
        <dbReference type="EMBL" id="RDU68100.1"/>
    </source>
</evidence>
<keyword evidence="6" id="KW-0121">Carboxypeptidase</keyword>
<comment type="catalytic activity">
    <reaction evidence="16">
        <text>Preferential cleavage: (Ac)2-L-Lys-D-Ala-|-D-Ala. Also transpeptidation of peptidyl-alanyl moieties that are N-acyl substituents of D-alanine.</text>
        <dbReference type="EC" id="3.4.16.4"/>
    </reaction>
</comment>
<dbReference type="Pfam" id="PF00912">
    <property type="entry name" value="Transgly"/>
    <property type="match status" value="1"/>
</dbReference>
<evidence type="ECO:0000259" key="19">
    <source>
        <dbReference type="Pfam" id="PF00912"/>
    </source>
</evidence>
<keyword evidence="15" id="KW-0961">Cell wall biogenesis/degradation</keyword>
<dbReference type="OrthoDB" id="9766909at2"/>
<keyword evidence="5" id="KW-1003">Cell membrane</keyword>
<keyword evidence="8" id="KW-0328">Glycosyltransferase</keyword>
<dbReference type="PANTHER" id="PTHR32282">
    <property type="entry name" value="BINDING PROTEIN TRANSPEPTIDASE, PUTATIVE-RELATED"/>
    <property type="match status" value="1"/>
</dbReference>
<evidence type="ECO:0000256" key="14">
    <source>
        <dbReference type="ARBA" id="ARBA00023268"/>
    </source>
</evidence>
<evidence type="ECO:0000256" key="5">
    <source>
        <dbReference type="ARBA" id="ARBA00022475"/>
    </source>
</evidence>
<dbReference type="GO" id="GO:0006508">
    <property type="term" value="P:proteolysis"/>
    <property type="evidence" value="ECO:0007669"/>
    <property type="project" value="UniProtKB-KW"/>
</dbReference>
<dbReference type="InterPro" id="IPR012338">
    <property type="entry name" value="Beta-lactam/transpept-like"/>
</dbReference>
<dbReference type="GO" id="GO:0008658">
    <property type="term" value="F:penicillin binding"/>
    <property type="evidence" value="ECO:0007669"/>
    <property type="project" value="InterPro"/>
</dbReference>
<dbReference type="Proteomes" id="UP000256514">
    <property type="component" value="Unassembled WGS sequence"/>
</dbReference>
<dbReference type="InterPro" id="IPR001264">
    <property type="entry name" value="Glyco_trans_51"/>
</dbReference>
<dbReference type="Gene3D" id="1.10.3810.10">
    <property type="entry name" value="Biosynthetic peptidoglycan transglycosylase-like"/>
    <property type="match status" value="1"/>
</dbReference>
<keyword evidence="10" id="KW-0378">Hydrolase</keyword>
<evidence type="ECO:0000256" key="15">
    <source>
        <dbReference type="ARBA" id="ARBA00023316"/>
    </source>
</evidence>
<evidence type="ECO:0000256" key="12">
    <source>
        <dbReference type="ARBA" id="ARBA00022984"/>
    </source>
</evidence>
<dbReference type="SUPFAM" id="SSF53955">
    <property type="entry name" value="Lysozyme-like"/>
    <property type="match status" value="1"/>
</dbReference>
<dbReference type="PANTHER" id="PTHR32282:SF11">
    <property type="entry name" value="PENICILLIN-BINDING PROTEIN 1B"/>
    <property type="match status" value="1"/>
</dbReference>
<evidence type="ECO:0000256" key="1">
    <source>
        <dbReference type="ARBA" id="ARBA00004236"/>
    </source>
</evidence>
<keyword evidence="13" id="KW-0472">Membrane</keyword>
<dbReference type="SUPFAM" id="SSF56601">
    <property type="entry name" value="beta-lactamase/transpeptidase-like"/>
    <property type="match status" value="1"/>
</dbReference>
<feature type="domain" description="Penicillin-binding protein transpeptidase" evidence="18">
    <location>
        <begin position="328"/>
        <end position="577"/>
    </location>
</feature>
<dbReference type="GO" id="GO:0071555">
    <property type="term" value="P:cell wall organization"/>
    <property type="evidence" value="ECO:0007669"/>
    <property type="project" value="UniProtKB-KW"/>
</dbReference>
<dbReference type="GO" id="GO:0008955">
    <property type="term" value="F:peptidoglycan glycosyltransferase activity"/>
    <property type="evidence" value="ECO:0007669"/>
    <property type="project" value="UniProtKB-EC"/>
</dbReference>
<comment type="caution">
    <text evidence="20">The sequence shown here is derived from an EMBL/GenBank/DDBJ whole genome shotgun (WGS) entry which is preliminary data.</text>
</comment>
<dbReference type="InterPro" id="IPR050396">
    <property type="entry name" value="Glycosyltr_51/Transpeptidase"/>
</dbReference>
<evidence type="ECO:0000256" key="7">
    <source>
        <dbReference type="ARBA" id="ARBA00022670"/>
    </source>
</evidence>
<comment type="catalytic activity">
    <reaction evidence="17">
        <text>[GlcNAc-(1-&gt;4)-Mur2Ac(oyl-L-Ala-gamma-D-Glu-L-Lys-D-Ala-D-Ala)](n)-di-trans,octa-cis-undecaprenyl diphosphate + beta-D-GlcNAc-(1-&gt;4)-Mur2Ac(oyl-L-Ala-gamma-D-Glu-L-Lys-D-Ala-D-Ala)-di-trans,octa-cis-undecaprenyl diphosphate = [GlcNAc-(1-&gt;4)-Mur2Ac(oyl-L-Ala-gamma-D-Glu-L-Lys-D-Ala-D-Ala)](n+1)-di-trans,octa-cis-undecaprenyl diphosphate + di-trans,octa-cis-undecaprenyl diphosphate + H(+)</text>
        <dbReference type="Rhea" id="RHEA:23708"/>
        <dbReference type="Rhea" id="RHEA-COMP:9602"/>
        <dbReference type="Rhea" id="RHEA-COMP:9603"/>
        <dbReference type="ChEBI" id="CHEBI:15378"/>
        <dbReference type="ChEBI" id="CHEBI:58405"/>
        <dbReference type="ChEBI" id="CHEBI:60033"/>
        <dbReference type="ChEBI" id="CHEBI:78435"/>
        <dbReference type="EC" id="2.4.99.28"/>
    </reaction>
</comment>
<evidence type="ECO:0000256" key="11">
    <source>
        <dbReference type="ARBA" id="ARBA00022960"/>
    </source>
</evidence>
<evidence type="ECO:0000313" key="21">
    <source>
        <dbReference type="Proteomes" id="UP000256514"/>
    </source>
</evidence>
<evidence type="ECO:0000259" key="18">
    <source>
        <dbReference type="Pfam" id="PF00905"/>
    </source>
</evidence>
<dbReference type="GO" id="GO:0008360">
    <property type="term" value="P:regulation of cell shape"/>
    <property type="evidence" value="ECO:0007669"/>
    <property type="project" value="UniProtKB-KW"/>
</dbReference>
<evidence type="ECO:0000256" key="13">
    <source>
        <dbReference type="ARBA" id="ARBA00023136"/>
    </source>
</evidence>
<reference evidence="20 21" key="1">
    <citation type="submission" date="2018-04" db="EMBL/GenBank/DDBJ databases">
        <title>Novel Campyloabacter and Helicobacter Species and Strains.</title>
        <authorList>
            <person name="Mannion A.J."/>
            <person name="Shen Z."/>
            <person name="Fox J.G."/>
        </authorList>
    </citation>
    <scope>NUCLEOTIDE SEQUENCE [LARGE SCALE GENOMIC DNA]</scope>
    <source>
        <strain evidence="20 21">MIT 12-6600</strain>
    </source>
</reference>
<keyword evidence="11" id="KW-0133">Cell shape</keyword>
<dbReference type="GO" id="GO:0030288">
    <property type="term" value="C:outer membrane-bounded periplasmic space"/>
    <property type="evidence" value="ECO:0007669"/>
    <property type="project" value="TreeGrafter"/>
</dbReference>
<dbReference type="InterPro" id="IPR036950">
    <property type="entry name" value="PBP_transglycosylase"/>
</dbReference>
<dbReference type="FunFam" id="1.10.3810.10:FF:000001">
    <property type="entry name" value="Penicillin-binding protein 1A"/>
    <property type="match status" value="1"/>
</dbReference>
<dbReference type="InterPro" id="IPR001460">
    <property type="entry name" value="PCN-bd_Tpept"/>
</dbReference>
<evidence type="ECO:0000256" key="16">
    <source>
        <dbReference type="ARBA" id="ARBA00034000"/>
    </source>
</evidence>
<dbReference type="GO" id="GO:0005886">
    <property type="term" value="C:plasma membrane"/>
    <property type="evidence" value="ECO:0007669"/>
    <property type="project" value="UniProtKB-SubCell"/>
</dbReference>
<keyword evidence="14" id="KW-0511">Multifunctional enzyme</keyword>
<protein>
    <submittedName>
        <fullName evidence="20">Penicillin-binding protein</fullName>
    </submittedName>
</protein>
<evidence type="ECO:0000256" key="3">
    <source>
        <dbReference type="ARBA" id="ARBA00007090"/>
    </source>
</evidence>
<evidence type="ECO:0000256" key="17">
    <source>
        <dbReference type="ARBA" id="ARBA00049902"/>
    </source>
</evidence>
<gene>
    <name evidence="20" type="ORF">CQA54_03100</name>
</gene>
<comment type="similarity">
    <text evidence="3">In the C-terminal section; belongs to the transpeptidase family.</text>
</comment>
<dbReference type="UniPathway" id="UPA00219"/>
<dbReference type="GO" id="GO:0009252">
    <property type="term" value="P:peptidoglycan biosynthetic process"/>
    <property type="evidence" value="ECO:0007669"/>
    <property type="project" value="UniProtKB-UniPathway"/>
</dbReference>
<dbReference type="Pfam" id="PF00905">
    <property type="entry name" value="Transpeptidase"/>
    <property type="match status" value="1"/>
</dbReference>
<sequence length="657" mass="74535">MYLYGVYTEVQSEIESVKRHKMDVTTQIFDTKGRLIANLFNEHYRLYTKFEEIPPRIIEILLAVEDTLFFEHMGINPDAISRAIVKNVKNLKYSEGGSTLTQQVVKNIALSPERTLKRKIKEAMFAVILEQNMSKEDILEIYLNHIFLGHGYYGVRTAALGYFHKNLDELTLKEMCMLMGLPKAPDTYDPSKNLQHSLGRANNILDRLKDIGWITQEEYEAAIVEIPYVYNDKSLTQNVAPYAVDEVVRQLTPIYPDLKTGGYKIYLTIDLDYQNIAQEALRYGYNNINERLLEQYPRTFIREELDSEGLIYAKPKESETNKYGELNGAMVVTESQSGKILALVGGVDYKKSVFNRATQAKRQFGSSIKPFIYLVAFDRGYSPAWQVMDAPRKFDNTNENTQSNQEEDVWKPKNVGAYGGLITLREALRKSANLATLNLVQQVGFDIIYRGIKDFEFPYVPNDMSIVLGSLSLSPLEAAKFYSVFSNYGTMITPRLVDSIVNVQGETYTFPITTREYTQPQQAFLVTDILRDVVNRGTGVRARVANLEIAGKTGTSNQNIDGWFCGYSPSIQTIIWYGRDNNTPIGPVETGGIVAAPVNAYFFNKLLKIEPGLKRRFDVPNGIMKKTFADGEYLYTNISKLPPTTPSVTNVEEDLLF</sequence>
<feature type="domain" description="Glycosyl transferase family 51" evidence="19">
    <location>
        <begin position="33"/>
        <end position="208"/>
    </location>
</feature>
<comment type="subcellular location">
    <subcellularLocation>
        <location evidence="1">Cell membrane</location>
    </subcellularLocation>
</comment>
<proteinExistence type="inferred from homology"/>
<name>A0A3D8ISY8_9HELI</name>
<organism evidence="20 21">
    <name type="scientific">Helicobacter equorum</name>
    <dbReference type="NCBI Taxonomy" id="361872"/>
    <lineage>
        <taxon>Bacteria</taxon>
        <taxon>Pseudomonadati</taxon>
        <taxon>Campylobacterota</taxon>
        <taxon>Epsilonproteobacteria</taxon>
        <taxon>Campylobacterales</taxon>
        <taxon>Helicobacteraceae</taxon>
        <taxon>Helicobacter</taxon>
    </lineage>
</organism>
<dbReference type="InterPro" id="IPR023346">
    <property type="entry name" value="Lysozyme-like_dom_sf"/>
</dbReference>
<evidence type="ECO:0000256" key="8">
    <source>
        <dbReference type="ARBA" id="ARBA00022676"/>
    </source>
</evidence>
<dbReference type="AlphaFoldDB" id="A0A3D8ISY8"/>
<evidence type="ECO:0000256" key="4">
    <source>
        <dbReference type="ARBA" id="ARBA00007739"/>
    </source>
</evidence>
<dbReference type="GO" id="GO:0009002">
    <property type="term" value="F:serine-type D-Ala-D-Ala carboxypeptidase activity"/>
    <property type="evidence" value="ECO:0007669"/>
    <property type="project" value="UniProtKB-EC"/>
</dbReference>
<evidence type="ECO:0000256" key="2">
    <source>
        <dbReference type="ARBA" id="ARBA00004752"/>
    </source>
</evidence>
<keyword evidence="21" id="KW-1185">Reference proteome</keyword>
<keyword evidence="9" id="KW-0808">Transferase</keyword>
<dbReference type="Gene3D" id="3.40.710.10">
    <property type="entry name" value="DD-peptidase/beta-lactamase superfamily"/>
    <property type="match status" value="1"/>
</dbReference>
<accession>A0A3D8ISY8</accession>
<evidence type="ECO:0000256" key="6">
    <source>
        <dbReference type="ARBA" id="ARBA00022645"/>
    </source>
</evidence>
<keyword evidence="7" id="KW-0645">Protease</keyword>
<keyword evidence="12" id="KW-0573">Peptidoglycan synthesis</keyword>
<dbReference type="EMBL" id="NXLT01000002">
    <property type="protein sequence ID" value="RDU68100.1"/>
    <property type="molecule type" value="Genomic_DNA"/>
</dbReference>
<evidence type="ECO:0000256" key="9">
    <source>
        <dbReference type="ARBA" id="ARBA00022679"/>
    </source>
</evidence>
<dbReference type="NCBIfam" id="TIGR02074">
    <property type="entry name" value="PBP_1a_fam"/>
    <property type="match status" value="1"/>
</dbReference>
<evidence type="ECO:0000256" key="10">
    <source>
        <dbReference type="ARBA" id="ARBA00022801"/>
    </source>
</evidence>
<comment type="similarity">
    <text evidence="4">In the N-terminal section; belongs to the glycosyltransferase 51 family.</text>
</comment>